<dbReference type="InterPro" id="IPR036388">
    <property type="entry name" value="WH-like_DNA-bd_sf"/>
</dbReference>
<protein>
    <submittedName>
        <fullName evidence="7">Transcriptional regulator, RpiR family</fullName>
    </submittedName>
</protein>
<dbReference type="AlphaFoldDB" id="A0A0F7HLN8"/>
<feature type="domain" description="SIS" evidence="5">
    <location>
        <begin position="123"/>
        <end position="263"/>
    </location>
</feature>
<dbReference type="InterPro" id="IPR047640">
    <property type="entry name" value="RpiR-like"/>
</dbReference>
<dbReference type="InterPro" id="IPR009057">
    <property type="entry name" value="Homeodomain-like_sf"/>
</dbReference>
<keyword evidence="3" id="KW-0804">Transcription</keyword>
<dbReference type="InterPro" id="IPR001347">
    <property type="entry name" value="SIS_dom"/>
</dbReference>
<evidence type="ECO:0000313" key="6">
    <source>
        <dbReference type="EMBL" id="AKG74902.1"/>
    </source>
</evidence>
<evidence type="ECO:0000313" key="9">
    <source>
        <dbReference type="Proteomes" id="UP000183090"/>
    </source>
</evidence>
<dbReference type="InterPro" id="IPR000281">
    <property type="entry name" value="HTH_RpiR"/>
</dbReference>
<dbReference type="CDD" id="cd05013">
    <property type="entry name" value="SIS_RpiR"/>
    <property type="match status" value="1"/>
</dbReference>
<dbReference type="OrthoDB" id="370421at2"/>
<reference evidence="6 8" key="1">
    <citation type="journal article" date="2015" name="Int. J. Syst. Evol. Microbiol.">
        <title>Complete genome sequence of Salinicoccus halodurans H3B36, isolated from the Qaidam Basin in China.</title>
        <authorList>
            <person name="Jiang K."/>
            <person name="Xue Y."/>
            <person name="Ma Y."/>
        </authorList>
    </citation>
    <scope>NUCLEOTIDE SEQUENCE [LARGE SCALE GENOMIC DNA]</scope>
    <source>
        <strain evidence="6 8">H3B36</strain>
    </source>
</reference>
<dbReference type="Gene3D" id="1.10.10.10">
    <property type="entry name" value="Winged helix-like DNA-binding domain superfamily/Winged helix DNA-binding domain"/>
    <property type="match status" value="1"/>
</dbReference>
<sequence length="283" mass="31345">MYSVTKHIRSQMDSFSRKERLIANYVLENREEFLTASIAENADSIGVSQASITKFSKKIGLKGLRSLKVELAKEHTKSDKEVYSKSLSPEDTVNVTMDKALNNTVSALYGTHKTVSYEAVEEAAETLAAADEVVLFGIGASRIPSEDLFLKLLRIGIKSVVPFDNHVLLTKIPVLKEGAVVVLFSTSGRTKEIIDILKQCRSHGVKTILITQSISSPARNIASIVMSTSLEENNIRIGTMTARLSQLYLVDVLFMRTAIKSGDDIFEKINDTHEAVQDYKMDQ</sequence>
<evidence type="ECO:0000259" key="4">
    <source>
        <dbReference type="PROSITE" id="PS51071"/>
    </source>
</evidence>
<dbReference type="GO" id="GO:1901135">
    <property type="term" value="P:carbohydrate derivative metabolic process"/>
    <property type="evidence" value="ECO:0007669"/>
    <property type="project" value="InterPro"/>
</dbReference>
<dbReference type="PROSITE" id="PS51071">
    <property type="entry name" value="HTH_RPIR"/>
    <property type="match status" value="1"/>
</dbReference>
<dbReference type="GO" id="GO:0097367">
    <property type="term" value="F:carbohydrate derivative binding"/>
    <property type="evidence" value="ECO:0007669"/>
    <property type="project" value="InterPro"/>
</dbReference>
<dbReference type="GO" id="GO:0003700">
    <property type="term" value="F:DNA-binding transcription factor activity"/>
    <property type="evidence" value="ECO:0007669"/>
    <property type="project" value="InterPro"/>
</dbReference>
<dbReference type="PANTHER" id="PTHR30514:SF1">
    <property type="entry name" value="HTH-TYPE TRANSCRIPTIONAL REGULATOR HEXR-RELATED"/>
    <property type="match status" value="1"/>
</dbReference>
<dbReference type="EMBL" id="CP011366">
    <property type="protein sequence ID" value="AKG74902.1"/>
    <property type="molecule type" value="Genomic_DNA"/>
</dbReference>
<keyword evidence="8" id="KW-1185">Reference proteome</keyword>
<reference evidence="7 9" key="3">
    <citation type="submission" date="2016-10" db="EMBL/GenBank/DDBJ databases">
        <authorList>
            <person name="Varghese N."/>
            <person name="Submissions S."/>
        </authorList>
    </citation>
    <scope>NUCLEOTIDE SEQUENCE [LARGE SCALE GENOMIC DNA]</scope>
    <source>
        <strain evidence="7 9">CGMCC 1.6501</strain>
    </source>
</reference>
<evidence type="ECO:0000259" key="5">
    <source>
        <dbReference type="PROSITE" id="PS51464"/>
    </source>
</evidence>
<dbReference type="Pfam" id="PF01380">
    <property type="entry name" value="SIS"/>
    <property type="match status" value="1"/>
</dbReference>
<dbReference type="SUPFAM" id="SSF46689">
    <property type="entry name" value="Homeodomain-like"/>
    <property type="match status" value="1"/>
</dbReference>
<dbReference type="GO" id="GO:0003677">
    <property type="term" value="F:DNA binding"/>
    <property type="evidence" value="ECO:0007669"/>
    <property type="project" value="UniProtKB-KW"/>
</dbReference>
<feature type="domain" description="HTH rpiR-type" evidence="4">
    <location>
        <begin position="2"/>
        <end position="78"/>
    </location>
</feature>
<dbReference type="InterPro" id="IPR046348">
    <property type="entry name" value="SIS_dom_sf"/>
</dbReference>
<dbReference type="PROSITE" id="PS51464">
    <property type="entry name" value="SIS"/>
    <property type="match status" value="1"/>
</dbReference>
<dbReference type="KEGG" id="shv:AAT16_12305"/>
<dbReference type="EMBL" id="FOTB01000002">
    <property type="protein sequence ID" value="SFK68729.1"/>
    <property type="molecule type" value="Genomic_DNA"/>
</dbReference>
<evidence type="ECO:0000313" key="8">
    <source>
        <dbReference type="Proteomes" id="UP000034029"/>
    </source>
</evidence>
<proteinExistence type="predicted"/>
<dbReference type="RefSeq" id="WP_046791081.1">
    <property type="nucleotide sequence ID" value="NZ_CP011366.1"/>
</dbReference>
<dbReference type="Gene3D" id="3.40.50.10490">
    <property type="entry name" value="Glucose-6-phosphate isomerase like protein, domain 1"/>
    <property type="match status" value="1"/>
</dbReference>
<name>A0A0F7HLN8_9STAP</name>
<evidence type="ECO:0000256" key="2">
    <source>
        <dbReference type="ARBA" id="ARBA00023125"/>
    </source>
</evidence>
<dbReference type="Proteomes" id="UP000034029">
    <property type="component" value="Chromosome"/>
</dbReference>
<evidence type="ECO:0000256" key="1">
    <source>
        <dbReference type="ARBA" id="ARBA00023015"/>
    </source>
</evidence>
<accession>A0A0F7HLN8</accession>
<dbReference type="PANTHER" id="PTHR30514">
    <property type="entry name" value="GLUCOKINASE"/>
    <property type="match status" value="1"/>
</dbReference>
<dbReference type="InterPro" id="IPR035472">
    <property type="entry name" value="RpiR-like_SIS"/>
</dbReference>
<dbReference type="Pfam" id="PF01418">
    <property type="entry name" value="HTH_6"/>
    <property type="match status" value="1"/>
</dbReference>
<keyword evidence="2" id="KW-0238">DNA-binding</keyword>
<reference evidence="8" key="2">
    <citation type="submission" date="2015-04" db="EMBL/GenBank/DDBJ databases">
        <title>Complete genome sequence of Salinicoccus halodurans strain H3B36, isolated from the Qaidam basin of China.</title>
        <authorList>
            <person name="Ma Y."/>
            <person name="Jiang K."/>
            <person name="Xue Y."/>
        </authorList>
    </citation>
    <scope>NUCLEOTIDE SEQUENCE [LARGE SCALE GENOMIC DNA]</scope>
    <source>
        <strain evidence="8">H3B36</strain>
    </source>
</reference>
<keyword evidence="1" id="KW-0805">Transcription regulation</keyword>
<dbReference type="Proteomes" id="UP000183090">
    <property type="component" value="Unassembled WGS sequence"/>
</dbReference>
<evidence type="ECO:0000313" key="7">
    <source>
        <dbReference type="EMBL" id="SFK68729.1"/>
    </source>
</evidence>
<organism evidence="7 9">
    <name type="scientific">Salinicoccus halodurans</name>
    <dbReference type="NCBI Taxonomy" id="407035"/>
    <lineage>
        <taxon>Bacteria</taxon>
        <taxon>Bacillati</taxon>
        <taxon>Bacillota</taxon>
        <taxon>Bacilli</taxon>
        <taxon>Bacillales</taxon>
        <taxon>Staphylococcaceae</taxon>
        <taxon>Salinicoccus</taxon>
    </lineage>
</organism>
<dbReference type="SUPFAM" id="SSF53697">
    <property type="entry name" value="SIS domain"/>
    <property type="match status" value="1"/>
</dbReference>
<evidence type="ECO:0000256" key="3">
    <source>
        <dbReference type="ARBA" id="ARBA00023163"/>
    </source>
</evidence>
<gene>
    <name evidence="6" type="ORF">AAT16_12305</name>
    <name evidence="7" type="ORF">SAMN05216235_1172</name>
</gene>